<dbReference type="GO" id="GO:0005524">
    <property type="term" value="F:ATP binding"/>
    <property type="evidence" value="ECO:0007669"/>
    <property type="project" value="InterPro"/>
</dbReference>
<dbReference type="OrthoDB" id="3795368at2759"/>
<dbReference type="Gene3D" id="1.10.510.10">
    <property type="entry name" value="Transferase(Phosphotransferase) domain 1"/>
    <property type="match status" value="1"/>
</dbReference>
<name>A0A6A6V859_9PLEO</name>
<dbReference type="PROSITE" id="PS50011">
    <property type="entry name" value="PROTEIN_KINASE_DOM"/>
    <property type="match status" value="1"/>
</dbReference>
<reference evidence="2" key="1">
    <citation type="journal article" date="2020" name="Stud. Mycol.">
        <title>101 Dothideomycetes genomes: a test case for predicting lifestyles and emergence of pathogens.</title>
        <authorList>
            <person name="Haridas S."/>
            <person name="Albert R."/>
            <person name="Binder M."/>
            <person name="Bloem J."/>
            <person name="Labutti K."/>
            <person name="Salamov A."/>
            <person name="Andreopoulos B."/>
            <person name="Baker S."/>
            <person name="Barry K."/>
            <person name="Bills G."/>
            <person name="Bluhm B."/>
            <person name="Cannon C."/>
            <person name="Castanera R."/>
            <person name="Culley D."/>
            <person name="Daum C."/>
            <person name="Ezra D."/>
            <person name="Gonzalez J."/>
            <person name="Henrissat B."/>
            <person name="Kuo A."/>
            <person name="Liang C."/>
            <person name="Lipzen A."/>
            <person name="Lutzoni F."/>
            <person name="Magnuson J."/>
            <person name="Mondo S."/>
            <person name="Nolan M."/>
            <person name="Ohm R."/>
            <person name="Pangilinan J."/>
            <person name="Park H.-J."/>
            <person name="Ramirez L."/>
            <person name="Alfaro M."/>
            <person name="Sun H."/>
            <person name="Tritt A."/>
            <person name="Yoshinaga Y."/>
            <person name="Zwiers L.-H."/>
            <person name="Turgeon B."/>
            <person name="Goodwin S."/>
            <person name="Spatafora J."/>
            <person name="Crous P."/>
            <person name="Grigoriev I."/>
        </authorList>
    </citation>
    <scope>NUCLEOTIDE SEQUENCE</scope>
    <source>
        <strain evidence="2">CBS 119925</strain>
    </source>
</reference>
<proteinExistence type="predicted"/>
<protein>
    <recommendedName>
        <fullName evidence="1">Protein kinase domain-containing protein</fullName>
    </recommendedName>
</protein>
<gene>
    <name evidence="2" type="ORF">M011DRAFT_478266</name>
</gene>
<keyword evidence="3" id="KW-1185">Reference proteome</keyword>
<evidence type="ECO:0000259" key="1">
    <source>
        <dbReference type="PROSITE" id="PS50011"/>
    </source>
</evidence>
<feature type="domain" description="Protein kinase" evidence="1">
    <location>
        <begin position="22"/>
        <end position="298"/>
    </location>
</feature>
<dbReference type="Proteomes" id="UP000799440">
    <property type="component" value="Unassembled WGS sequence"/>
</dbReference>
<dbReference type="GO" id="GO:0004672">
    <property type="term" value="F:protein kinase activity"/>
    <property type="evidence" value="ECO:0007669"/>
    <property type="project" value="InterPro"/>
</dbReference>
<organism evidence="2 3">
    <name type="scientific">Sporormia fimetaria CBS 119925</name>
    <dbReference type="NCBI Taxonomy" id="1340428"/>
    <lineage>
        <taxon>Eukaryota</taxon>
        <taxon>Fungi</taxon>
        <taxon>Dikarya</taxon>
        <taxon>Ascomycota</taxon>
        <taxon>Pezizomycotina</taxon>
        <taxon>Dothideomycetes</taxon>
        <taxon>Pleosporomycetidae</taxon>
        <taxon>Pleosporales</taxon>
        <taxon>Sporormiaceae</taxon>
        <taxon>Sporormia</taxon>
    </lineage>
</organism>
<accession>A0A6A6V859</accession>
<dbReference type="InterPro" id="IPR000719">
    <property type="entry name" value="Prot_kinase_dom"/>
</dbReference>
<dbReference type="InterPro" id="IPR011009">
    <property type="entry name" value="Kinase-like_dom_sf"/>
</dbReference>
<evidence type="ECO:0000313" key="2">
    <source>
        <dbReference type="EMBL" id="KAF2746273.1"/>
    </source>
</evidence>
<dbReference type="SUPFAM" id="SSF56112">
    <property type="entry name" value="Protein kinase-like (PK-like)"/>
    <property type="match status" value="1"/>
</dbReference>
<sequence>MEGRTPGTLTRSEVARITLLKCLPITGIGHGVDGEVWYAVRHNLTNHVSSGNYPPSTEIPSSQLIAVKMHVAADVDSAEAMLLFHDIVRRDDKWLAMTAIHGPLVNQVTKANYGEVIPQPLIAHTAVQLHSALSWMHSLVPAVTHGDIHMGNMMYDLKHLDPKSGLPNVVLIDFGLGSWDALGLNLSWEHQTMYAVIHHYAEYALLFMGMVRHPPMGHAEFWDRYMDMLHLITMNTDLSMRQAIFGMVAKGLDLPTVTVGDVKEAVEEVGKTGYVGPLNDLSHLEFDEIGGYESSEEE</sequence>
<dbReference type="EMBL" id="MU006578">
    <property type="protein sequence ID" value="KAF2746273.1"/>
    <property type="molecule type" value="Genomic_DNA"/>
</dbReference>
<evidence type="ECO:0000313" key="3">
    <source>
        <dbReference type="Proteomes" id="UP000799440"/>
    </source>
</evidence>
<dbReference type="AlphaFoldDB" id="A0A6A6V859"/>